<dbReference type="InterPro" id="IPR011250">
    <property type="entry name" value="OMP/PagP_B-barrel"/>
</dbReference>
<accession>A0A9D9E3F6</accession>
<dbReference type="AlphaFoldDB" id="A0A9D9E3F6"/>
<sequence length="233" mass="26941">MRRKIMMLLLLSLIFVSSVWAFSWAIGAEAGYTMGFYDQRGGERATRHFELGHAFELAVPVEYRVNDWFSISSGLRYIGKPYNYITKVDTDIFEFYRARNVNHYLEIPLSLRFSIGNERIRSYLGVGLYIGARFMEIESGHVQLSGFLTRPEDNNDFWETVELDSRYDNLFDSGFLAEAGVAYSFDESGELYLSARYQYSFTSLDKKVAEDVFRYIDTLSIDVGYMFRLGGDV</sequence>
<dbReference type="SUPFAM" id="SSF56925">
    <property type="entry name" value="OMPA-like"/>
    <property type="match status" value="1"/>
</dbReference>
<evidence type="ECO:0000256" key="1">
    <source>
        <dbReference type="SAM" id="SignalP"/>
    </source>
</evidence>
<dbReference type="EMBL" id="JADIMT010000066">
    <property type="protein sequence ID" value="MBO8436394.1"/>
    <property type="molecule type" value="Genomic_DNA"/>
</dbReference>
<dbReference type="Gene3D" id="2.40.160.20">
    <property type="match status" value="1"/>
</dbReference>
<dbReference type="InterPro" id="IPR025665">
    <property type="entry name" value="Beta-barrel_OMP_2"/>
</dbReference>
<evidence type="ECO:0000259" key="2">
    <source>
        <dbReference type="Pfam" id="PF13568"/>
    </source>
</evidence>
<feature type="domain" description="Outer membrane protein beta-barrel" evidence="2">
    <location>
        <begin position="24"/>
        <end position="205"/>
    </location>
</feature>
<feature type="chain" id="PRO_5038803158" evidence="1">
    <location>
        <begin position="22"/>
        <end position="233"/>
    </location>
</feature>
<keyword evidence="1" id="KW-0732">Signal</keyword>
<protein>
    <submittedName>
        <fullName evidence="3">PorT family protein</fullName>
    </submittedName>
</protein>
<evidence type="ECO:0000313" key="4">
    <source>
        <dbReference type="Proteomes" id="UP000823615"/>
    </source>
</evidence>
<reference evidence="3" key="1">
    <citation type="submission" date="2020-10" db="EMBL/GenBank/DDBJ databases">
        <authorList>
            <person name="Gilroy R."/>
        </authorList>
    </citation>
    <scope>NUCLEOTIDE SEQUENCE</scope>
    <source>
        <strain evidence="3">7293</strain>
    </source>
</reference>
<reference evidence="3" key="2">
    <citation type="journal article" date="2021" name="PeerJ">
        <title>Extensive microbial diversity within the chicken gut microbiome revealed by metagenomics and culture.</title>
        <authorList>
            <person name="Gilroy R."/>
            <person name="Ravi A."/>
            <person name="Getino M."/>
            <person name="Pursley I."/>
            <person name="Horton D.L."/>
            <person name="Alikhan N.F."/>
            <person name="Baker D."/>
            <person name="Gharbi K."/>
            <person name="Hall N."/>
            <person name="Watson M."/>
            <person name="Adriaenssens E.M."/>
            <person name="Foster-Nyarko E."/>
            <person name="Jarju S."/>
            <person name="Secka A."/>
            <person name="Antonio M."/>
            <person name="Oren A."/>
            <person name="Chaudhuri R.R."/>
            <person name="La Ragione R."/>
            <person name="Hildebrand F."/>
            <person name="Pallen M.J."/>
        </authorList>
    </citation>
    <scope>NUCLEOTIDE SEQUENCE</scope>
    <source>
        <strain evidence="3">7293</strain>
    </source>
</reference>
<dbReference type="Proteomes" id="UP000823615">
    <property type="component" value="Unassembled WGS sequence"/>
</dbReference>
<comment type="caution">
    <text evidence="3">The sequence shown here is derived from an EMBL/GenBank/DDBJ whole genome shotgun (WGS) entry which is preliminary data.</text>
</comment>
<organism evidence="3 4">
    <name type="scientific">Candidatus Ornithospirochaeta stercoripullorum</name>
    <dbReference type="NCBI Taxonomy" id="2840899"/>
    <lineage>
        <taxon>Bacteria</taxon>
        <taxon>Pseudomonadati</taxon>
        <taxon>Spirochaetota</taxon>
        <taxon>Spirochaetia</taxon>
        <taxon>Spirochaetales</taxon>
        <taxon>Spirochaetaceae</taxon>
        <taxon>Spirochaetaceae incertae sedis</taxon>
        <taxon>Candidatus Ornithospirochaeta</taxon>
    </lineage>
</organism>
<dbReference type="Pfam" id="PF13568">
    <property type="entry name" value="OMP_b-brl_2"/>
    <property type="match status" value="1"/>
</dbReference>
<gene>
    <name evidence="3" type="ORF">IAA97_05400</name>
</gene>
<name>A0A9D9E3F6_9SPIO</name>
<proteinExistence type="predicted"/>
<evidence type="ECO:0000313" key="3">
    <source>
        <dbReference type="EMBL" id="MBO8436394.1"/>
    </source>
</evidence>
<feature type="signal peptide" evidence="1">
    <location>
        <begin position="1"/>
        <end position="21"/>
    </location>
</feature>